<protein>
    <submittedName>
        <fullName evidence="2">Uncharacterized protein</fullName>
    </submittedName>
</protein>
<dbReference type="PANTHER" id="PTHR23084:SF263">
    <property type="entry name" value="MORN REPEAT-CONTAINING PROTEIN 1"/>
    <property type="match status" value="1"/>
</dbReference>
<gene>
    <name evidence="2" type="ORF">TrRE_jg333</name>
</gene>
<dbReference type="InterPro" id="IPR003409">
    <property type="entry name" value="MORN"/>
</dbReference>
<organism evidence="2 3">
    <name type="scientific">Triparma retinervis</name>
    <dbReference type="NCBI Taxonomy" id="2557542"/>
    <lineage>
        <taxon>Eukaryota</taxon>
        <taxon>Sar</taxon>
        <taxon>Stramenopiles</taxon>
        <taxon>Ochrophyta</taxon>
        <taxon>Bolidophyceae</taxon>
        <taxon>Parmales</taxon>
        <taxon>Triparmaceae</taxon>
        <taxon>Triparma</taxon>
    </lineage>
</organism>
<feature type="non-terminal residue" evidence="2">
    <location>
        <position position="186"/>
    </location>
</feature>
<dbReference type="Gene3D" id="2.20.110.10">
    <property type="entry name" value="Histone H3 K4-specific methyltransferase SET7/9 N-terminal domain"/>
    <property type="match status" value="1"/>
</dbReference>
<sequence length="186" mass="20541">MDPVSGHRVGSGRVIWTNGDEFEGEFEGDHALSGSFISKRHSLKYIGGFDVEGKFLTSKGDTATLIYTDASSYTGEMRNGVYHGFGCLVEKNETYEGEFVNGMREGVGTLKDSSGRKTYAGQWKMGENHGEGSSWEYEGSTMDSKSWYSGGWRSGRYWGEGTLSDGDVIWEGHWVAGMRHGEGRET</sequence>
<dbReference type="Pfam" id="PF02493">
    <property type="entry name" value="MORN"/>
    <property type="match status" value="6"/>
</dbReference>
<keyword evidence="3" id="KW-1185">Reference proteome</keyword>
<dbReference type="AlphaFoldDB" id="A0A9W7G0S4"/>
<dbReference type="Proteomes" id="UP001165082">
    <property type="component" value="Unassembled WGS sequence"/>
</dbReference>
<evidence type="ECO:0000313" key="3">
    <source>
        <dbReference type="Proteomes" id="UP001165082"/>
    </source>
</evidence>
<keyword evidence="1" id="KW-0677">Repeat</keyword>
<name>A0A9W7G0S4_9STRA</name>
<accession>A0A9W7G0S4</accession>
<evidence type="ECO:0000313" key="2">
    <source>
        <dbReference type="EMBL" id="GMI26545.1"/>
    </source>
</evidence>
<dbReference type="SMART" id="SM00698">
    <property type="entry name" value="MORN"/>
    <property type="match status" value="3"/>
</dbReference>
<dbReference type="OrthoDB" id="270720at2759"/>
<comment type="caution">
    <text evidence="2">The sequence shown here is derived from an EMBL/GenBank/DDBJ whole genome shotgun (WGS) entry which is preliminary data.</text>
</comment>
<dbReference type="PANTHER" id="PTHR23084">
    <property type="entry name" value="PHOSPHATIDYLINOSITOL-4-PHOSPHATE 5-KINASE RELATED"/>
    <property type="match status" value="1"/>
</dbReference>
<dbReference type="SUPFAM" id="SSF82185">
    <property type="entry name" value="Histone H3 K4-specific methyltransferase SET7/9 N-terminal domain"/>
    <property type="match status" value="1"/>
</dbReference>
<evidence type="ECO:0000256" key="1">
    <source>
        <dbReference type="ARBA" id="ARBA00022737"/>
    </source>
</evidence>
<reference evidence="2" key="1">
    <citation type="submission" date="2022-07" db="EMBL/GenBank/DDBJ databases">
        <title>Genome analysis of Parmales, a sister group of diatoms, reveals the evolutionary specialization of diatoms from phago-mixotrophs to photoautotrophs.</title>
        <authorList>
            <person name="Ban H."/>
            <person name="Sato S."/>
            <person name="Yoshikawa S."/>
            <person name="Kazumasa Y."/>
            <person name="Nakamura Y."/>
            <person name="Ichinomiya M."/>
            <person name="Saitoh K."/>
            <person name="Sato N."/>
            <person name="Blanc-Mathieu R."/>
            <person name="Endo H."/>
            <person name="Kuwata A."/>
            <person name="Ogata H."/>
        </authorList>
    </citation>
    <scope>NUCLEOTIDE SEQUENCE</scope>
</reference>
<dbReference type="EMBL" id="BRXZ01008455">
    <property type="protein sequence ID" value="GMI26545.1"/>
    <property type="molecule type" value="Genomic_DNA"/>
</dbReference>
<proteinExistence type="predicted"/>